<comment type="caution">
    <text evidence="2">The sequence shown here is derived from an EMBL/GenBank/DDBJ whole genome shotgun (WGS) entry which is preliminary data.</text>
</comment>
<dbReference type="EMBL" id="JAAVMX010000007">
    <property type="protein sequence ID" value="KAF4506072.1"/>
    <property type="molecule type" value="Genomic_DNA"/>
</dbReference>
<reference evidence="2 3" key="1">
    <citation type="journal article" date="2020" name="Genome Biol. Evol.">
        <title>A new high-quality draft genome assembly of the Chinese cordyceps Ophiocordyceps sinensis.</title>
        <authorList>
            <person name="Shu R."/>
            <person name="Zhang J."/>
            <person name="Meng Q."/>
            <person name="Zhang H."/>
            <person name="Zhou G."/>
            <person name="Li M."/>
            <person name="Wu P."/>
            <person name="Zhao Y."/>
            <person name="Chen C."/>
            <person name="Qin Q."/>
        </authorList>
    </citation>
    <scope>NUCLEOTIDE SEQUENCE [LARGE SCALE GENOMIC DNA]</scope>
    <source>
        <strain evidence="2 3">IOZ07</strain>
    </source>
</reference>
<evidence type="ECO:0000313" key="3">
    <source>
        <dbReference type="Proteomes" id="UP000557566"/>
    </source>
</evidence>
<evidence type="ECO:0000313" key="2">
    <source>
        <dbReference type="EMBL" id="KAF4506072.1"/>
    </source>
</evidence>
<keyword evidence="3" id="KW-1185">Reference proteome</keyword>
<feature type="region of interest" description="Disordered" evidence="1">
    <location>
        <begin position="13"/>
        <end position="45"/>
    </location>
</feature>
<feature type="compositionally biased region" description="Polar residues" evidence="1">
    <location>
        <begin position="32"/>
        <end position="45"/>
    </location>
</feature>
<evidence type="ECO:0000256" key="1">
    <source>
        <dbReference type="SAM" id="MobiDB-lite"/>
    </source>
</evidence>
<dbReference type="Proteomes" id="UP000557566">
    <property type="component" value="Unassembled WGS sequence"/>
</dbReference>
<proteinExistence type="predicted"/>
<gene>
    <name evidence="2" type="ORF">G6O67_006193</name>
</gene>
<dbReference type="AlphaFoldDB" id="A0A8H4LWD4"/>
<accession>A0A8H4LWD4</accession>
<name>A0A8H4LWD4_9HYPO</name>
<protein>
    <submittedName>
        <fullName evidence="2">Uncharacterized protein</fullName>
    </submittedName>
</protein>
<organism evidence="2 3">
    <name type="scientific">Ophiocordyceps sinensis</name>
    <dbReference type="NCBI Taxonomy" id="72228"/>
    <lineage>
        <taxon>Eukaryota</taxon>
        <taxon>Fungi</taxon>
        <taxon>Dikarya</taxon>
        <taxon>Ascomycota</taxon>
        <taxon>Pezizomycotina</taxon>
        <taxon>Sordariomycetes</taxon>
        <taxon>Hypocreomycetidae</taxon>
        <taxon>Hypocreales</taxon>
        <taxon>Ophiocordycipitaceae</taxon>
        <taxon>Ophiocordyceps</taxon>
    </lineage>
</organism>
<sequence>MSIWSAYGLAGCSRKDAEAANRSVSAPRGLSAQISSQSGGSNSATQLKTSYMEMYSYIPQNPATHGGARSVDQQQR</sequence>